<keyword evidence="1" id="KW-1133">Transmembrane helix</keyword>
<dbReference type="RefSeq" id="WP_221219708.1">
    <property type="nucleotide sequence ID" value="NZ_JACHWU010000004.1"/>
</dbReference>
<dbReference type="AlphaFoldDB" id="A0A839S7A6"/>
<evidence type="ECO:0000313" key="2">
    <source>
        <dbReference type="EMBL" id="MBB3052609.1"/>
    </source>
</evidence>
<dbReference type="EMBL" id="JACHWU010000004">
    <property type="protein sequence ID" value="MBB3052609.1"/>
    <property type="molecule type" value="Genomic_DNA"/>
</dbReference>
<accession>A0A839S7A6</accession>
<feature type="transmembrane region" description="Helical" evidence="1">
    <location>
        <begin position="54"/>
        <end position="72"/>
    </location>
</feature>
<evidence type="ECO:0000313" key="3">
    <source>
        <dbReference type="Proteomes" id="UP000550714"/>
    </source>
</evidence>
<comment type="caution">
    <text evidence="2">The sequence shown here is derived from an EMBL/GenBank/DDBJ whole genome shotgun (WGS) entry which is preliminary data.</text>
</comment>
<keyword evidence="3" id="KW-1185">Reference proteome</keyword>
<proteinExistence type="predicted"/>
<protein>
    <submittedName>
        <fullName evidence="2">Cytochrome c biogenesis factor</fullName>
    </submittedName>
</protein>
<evidence type="ECO:0000256" key="1">
    <source>
        <dbReference type="SAM" id="Phobius"/>
    </source>
</evidence>
<feature type="transmembrane region" description="Helical" evidence="1">
    <location>
        <begin position="84"/>
        <end position="101"/>
    </location>
</feature>
<sequence length="119" mass="12973">MLAFGIWARWDPVGFADFANWPHHAHFLHDAGVFQIGIGLTMLAALLWRDTIAVVLAGFVVTNTFHAVNHVLDLHRGGNTADPWLLLALSAVGAVGVVLRVRQLGRRSRMQETTGGGRP</sequence>
<keyword evidence="1" id="KW-0812">Transmembrane</keyword>
<reference evidence="2 3" key="1">
    <citation type="submission" date="2020-08" db="EMBL/GenBank/DDBJ databases">
        <title>Genomic Encyclopedia of Type Strains, Phase III (KMG-III): the genomes of soil and plant-associated and newly described type strains.</title>
        <authorList>
            <person name="Whitman W."/>
        </authorList>
    </citation>
    <scope>NUCLEOTIDE SEQUENCE [LARGE SCALE GENOMIC DNA]</scope>
    <source>
        <strain evidence="2 3">CECT 8577</strain>
    </source>
</reference>
<gene>
    <name evidence="2" type="ORF">FHS23_003643</name>
</gene>
<name>A0A839S7A6_9PSEU</name>
<feature type="transmembrane region" description="Helical" evidence="1">
    <location>
        <begin position="27"/>
        <end position="47"/>
    </location>
</feature>
<organism evidence="2 3">
    <name type="scientific">Prauserella isguenensis</name>
    <dbReference type="NCBI Taxonomy" id="1470180"/>
    <lineage>
        <taxon>Bacteria</taxon>
        <taxon>Bacillati</taxon>
        <taxon>Actinomycetota</taxon>
        <taxon>Actinomycetes</taxon>
        <taxon>Pseudonocardiales</taxon>
        <taxon>Pseudonocardiaceae</taxon>
        <taxon>Prauserella</taxon>
    </lineage>
</organism>
<dbReference type="Proteomes" id="UP000550714">
    <property type="component" value="Unassembled WGS sequence"/>
</dbReference>
<keyword evidence="1" id="KW-0472">Membrane</keyword>